<feature type="coiled-coil region" evidence="7">
    <location>
        <begin position="21"/>
        <end position="79"/>
    </location>
</feature>
<keyword evidence="7" id="KW-0175">Coiled coil</keyword>
<comment type="caution">
    <text evidence="8">The sequence shown here is derived from an EMBL/GenBank/DDBJ whole genome shotgun (WGS) entry which is preliminary data.</text>
</comment>
<keyword evidence="6" id="KW-0131">Cell cycle</keyword>
<keyword evidence="5" id="KW-0539">Nucleus</keyword>
<gene>
    <name evidence="8" type="ORF">J0S82_017485</name>
</gene>
<organism evidence="8 9">
    <name type="scientific">Galemys pyrenaicus</name>
    <name type="common">Iberian desman</name>
    <name type="synonym">Pyrenean desman</name>
    <dbReference type="NCBI Taxonomy" id="202257"/>
    <lineage>
        <taxon>Eukaryota</taxon>
        <taxon>Metazoa</taxon>
        <taxon>Chordata</taxon>
        <taxon>Craniata</taxon>
        <taxon>Vertebrata</taxon>
        <taxon>Euteleostomi</taxon>
        <taxon>Mammalia</taxon>
        <taxon>Eutheria</taxon>
        <taxon>Laurasiatheria</taxon>
        <taxon>Eulipotyphla</taxon>
        <taxon>Talpidae</taxon>
        <taxon>Galemys</taxon>
    </lineage>
</organism>
<proteinExistence type="inferred from homology"/>
<keyword evidence="9" id="KW-1185">Reference proteome</keyword>
<dbReference type="InterPro" id="IPR008672">
    <property type="entry name" value="Mad1"/>
</dbReference>
<dbReference type="PANTHER" id="PTHR23168:SF0">
    <property type="entry name" value="MITOTIC SPINDLE ASSEMBLY CHECKPOINT PROTEIN MAD1"/>
    <property type="match status" value="1"/>
</dbReference>
<evidence type="ECO:0000256" key="3">
    <source>
        <dbReference type="ARBA" id="ARBA00022618"/>
    </source>
</evidence>
<protein>
    <submittedName>
        <fullName evidence="8">Mitotic spindle assembly checkpoint protein MAD1</fullName>
    </submittedName>
</protein>
<name>A0A8J5ZZL5_GALPY</name>
<comment type="similarity">
    <text evidence="2">Belongs to the MAD1 family.</text>
</comment>
<evidence type="ECO:0000256" key="1">
    <source>
        <dbReference type="ARBA" id="ARBA00004123"/>
    </source>
</evidence>
<dbReference type="Proteomes" id="UP000700334">
    <property type="component" value="Unassembled WGS sequence"/>
</dbReference>
<keyword evidence="4" id="KW-0498">Mitosis</keyword>
<dbReference type="GO" id="GO:0072686">
    <property type="term" value="C:mitotic spindle"/>
    <property type="evidence" value="ECO:0007669"/>
    <property type="project" value="TreeGrafter"/>
</dbReference>
<dbReference type="GO" id="GO:0051315">
    <property type="term" value="P:attachment of mitotic spindle microtubules to kinetochore"/>
    <property type="evidence" value="ECO:0007669"/>
    <property type="project" value="TreeGrafter"/>
</dbReference>
<dbReference type="GO" id="GO:0051301">
    <property type="term" value="P:cell division"/>
    <property type="evidence" value="ECO:0007669"/>
    <property type="project" value="UniProtKB-KW"/>
</dbReference>
<dbReference type="GO" id="GO:0000776">
    <property type="term" value="C:kinetochore"/>
    <property type="evidence" value="ECO:0007669"/>
    <property type="project" value="TreeGrafter"/>
</dbReference>
<dbReference type="OrthoDB" id="331602at2759"/>
<comment type="subcellular location">
    <subcellularLocation>
        <location evidence="1">Nucleus</location>
    </subcellularLocation>
</comment>
<keyword evidence="3" id="KW-0132">Cell division</keyword>
<evidence type="ECO:0000256" key="4">
    <source>
        <dbReference type="ARBA" id="ARBA00022776"/>
    </source>
</evidence>
<evidence type="ECO:0000256" key="2">
    <source>
        <dbReference type="ARBA" id="ARBA00008029"/>
    </source>
</evidence>
<dbReference type="AlphaFoldDB" id="A0A8J5ZZL5"/>
<dbReference type="GO" id="GO:0007094">
    <property type="term" value="P:mitotic spindle assembly checkpoint signaling"/>
    <property type="evidence" value="ECO:0007669"/>
    <property type="project" value="InterPro"/>
</dbReference>
<dbReference type="GO" id="GO:0005635">
    <property type="term" value="C:nuclear envelope"/>
    <property type="evidence" value="ECO:0007669"/>
    <property type="project" value="TreeGrafter"/>
</dbReference>
<dbReference type="Pfam" id="PF05557">
    <property type="entry name" value="MAD"/>
    <property type="match status" value="1"/>
</dbReference>
<evidence type="ECO:0000256" key="5">
    <source>
        <dbReference type="ARBA" id="ARBA00023242"/>
    </source>
</evidence>
<evidence type="ECO:0000256" key="6">
    <source>
        <dbReference type="ARBA" id="ARBA00023306"/>
    </source>
</evidence>
<dbReference type="EMBL" id="JAGFMF010011925">
    <property type="protein sequence ID" value="KAG8509967.1"/>
    <property type="molecule type" value="Genomic_DNA"/>
</dbReference>
<dbReference type="PANTHER" id="PTHR23168">
    <property type="entry name" value="MITOTIC SPINDLE ASSEMBLY CHECKPOINT PROTEIN MAD1 MITOTIC ARREST DEFICIENT-LIKE PROTEIN 1"/>
    <property type="match status" value="1"/>
</dbReference>
<evidence type="ECO:0000313" key="9">
    <source>
        <dbReference type="Proteomes" id="UP000700334"/>
    </source>
</evidence>
<sequence>MQDLEQKLCLQEQDAAIVRNMKSELVRLPKMERELKQLREENSYLRDYLWSFRETRETNGLLREELEGLQRRLGRQEKMQENLVDLELEKEVFRTSPESTPELLPRAAQRSVVCFSGPYGWASYWFPEVYVAGLIMQDSREVEMVWIAMRSHVYPPDGVV</sequence>
<evidence type="ECO:0000313" key="8">
    <source>
        <dbReference type="EMBL" id="KAG8509967.1"/>
    </source>
</evidence>
<evidence type="ECO:0000256" key="7">
    <source>
        <dbReference type="SAM" id="Coils"/>
    </source>
</evidence>
<reference evidence="8" key="1">
    <citation type="journal article" date="2021" name="Evol. Appl.">
        <title>The genome of the Pyrenean desman and the effects of bottlenecks and inbreeding on the genomic landscape of an endangered species.</title>
        <authorList>
            <person name="Escoda L."/>
            <person name="Castresana J."/>
        </authorList>
    </citation>
    <scope>NUCLEOTIDE SEQUENCE</scope>
    <source>
        <strain evidence="8">IBE-C5619</strain>
    </source>
</reference>
<accession>A0A8J5ZZL5</accession>